<gene>
    <name evidence="1" type="ORF">AVEN_86259_1</name>
</gene>
<proteinExistence type="predicted"/>
<dbReference type="AlphaFoldDB" id="A0A4Y2PY78"/>
<name>A0A4Y2PY78_ARAVE</name>
<dbReference type="EMBL" id="BGPR01012609">
    <property type="protein sequence ID" value="GBN56865.1"/>
    <property type="molecule type" value="Genomic_DNA"/>
</dbReference>
<accession>A0A4Y2PY78</accession>
<protein>
    <submittedName>
        <fullName evidence="1">Uncharacterized protein</fullName>
    </submittedName>
</protein>
<keyword evidence="2" id="KW-1185">Reference proteome</keyword>
<evidence type="ECO:0000313" key="2">
    <source>
        <dbReference type="Proteomes" id="UP000499080"/>
    </source>
</evidence>
<dbReference type="OrthoDB" id="8038132at2759"/>
<comment type="caution">
    <text evidence="1">The sequence shown here is derived from an EMBL/GenBank/DDBJ whole genome shotgun (WGS) entry which is preliminary data.</text>
</comment>
<evidence type="ECO:0000313" key="1">
    <source>
        <dbReference type="EMBL" id="GBN56865.1"/>
    </source>
</evidence>
<organism evidence="1 2">
    <name type="scientific">Araneus ventricosus</name>
    <name type="common">Orbweaver spider</name>
    <name type="synonym">Epeira ventricosa</name>
    <dbReference type="NCBI Taxonomy" id="182803"/>
    <lineage>
        <taxon>Eukaryota</taxon>
        <taxon>Metazoa</taxon>
        <taxon>Ecdysozoa</taxon>
        <taxon>Arthropoda</taxon>
        <taxon>Chelicerata</taxon>
        <taxon>Arachnida</taxon>
        <taxon>Araneae</taxon>
        <taxon>Araneomorphae</taxon>
        <taxon>Entelegynae</taxon>
        <taxon>Araneoidea</taxon>
        <taxon>Araneidae</taxon>
        <taxon>Araneus</taxon>
    </lineage>
</organism>
<sequence length="142" mass="17066">MLVLRTTPLENGYSPAELLISCKLSLMLKIPEAEDIRRKEIKYGANQKKYYDKHNRVKELQELEHGQVVWITDRRSYGRIKAKHAAPQSYLIETPRGIIRRNRYHLLDKWNMLMMIQRENCQIFQETRHLSHFQMRCQDLLV</sequence>
<dbReference type="Proteomes" id="UP000499080">
    <property type="component" value="Unassembled WGS sequence"/>
</dbReference>
<reference evidence="1 2" key="1">
    <citation type="journal article" date="2019" name="Sci. Rep.">
        <title>Orb-weaving spider Araneus ventricosus genome elucidates the spidroin gene catalogue.</title>
        <authorList>
            <person name="Kono N."/>
            <person name="Nakamura H."/>
            <person name="Ohtoshi R."/>
            <person name="Moran D.A.P."/>
            <person name="Shinohara A."/>
            <person name="Yoshida Y."/>
            <person name="Fujiwara M."/>
            <person name="Mori M."/>
            <person name="Tomita M."/>
            <person name="Arakawa K."/>
        </authorList>
    </citation>
    <scope>NUCLEOTIDE SEQUENCE [LARGE SCALE GENOMIC DNA]</scope>
</reference>